<dbReference type="EMBL" id="BSFP01000048">
    <property type="protein sequence ID" value="GLL04695.1"/>
    <property type="molecule type" value="Genomic_DNA"/>
</dbReference>
<evidence type="ECO:0000313" key="2">
    <source>
        <dbReference type="Proteomes" id="UP001143480"/>
    </source>
</evidence>
<sequence>MAAYQRFVRPDQVQTPIHHYRHPSTGRQVTVISTMTVGEPAYYTHLRAVIDELTDAGAVVQAEGSRLLPYRHTTVTDAEAQLLADLRDCRDLEQRRTRELGWVGQVDGLGYPSHWKVIDLTDLQVLRLIGEQAMTEQIRRMRRQFDWPESDAGGIHRYRLSTTIYLRASTRSRRLDDNVKADPTYALLLGARTSTALDGLATTDLDTVLVWSAMHLPGIEAGLTARGYTRTGEPQWVTVAHVPTIRSALWRCLTRSRSQAPAAQG</sequence>
<dbReference type="RefSeq" id="WP_261961867.1">
    <property type="nucleotide sequence ID" value="NZ_BAAAXA010000001.1"/>
</dbReference>
<dbReference type="Proteomes" id="UP001143480">
    <property type="component" value="Unassembled WGS sequence"/>
</dbReference>
<reference evidence="1" key="2">
    <citation type="submission" date="2023-01" db="EMBL/GenBank/DDBJ databases">
        <authorList>
            <person name="Sun Q."/>
            <person name="Evtushenko L."/>
        </authorList>
    </citation>
    <scope>NUCLEOTIDE SEQUENCE</scope>
    <source>
        <strain evidence="1">VKM Ac-1321</strain>
    </source>
</reference>
<gene>
    <name evidence="1" type="ORF">GCM10017581_064420</name>
</gene>
<name>A0A9W6KPJ8_9ACTN</name>
<reference evidence="1" key="1">
    <citation type="journal article" date="2014" name="Int. J. Syst. Evol. Microbiol.">
        <title>Complete genome sequence of Corynebacterium casei LMG S-19264T (=DSM 44701T), isolated from a smear-ripened cheese.</title>
        <authorList>
            <consortium name="US DOE Joint Genome Institute (JGI-PGF)"/>
            <person name="Walter F."/>
            <person name="Albersmeier A."/>
            <person name="Kalinowski J."/>
            <person name="Ruckert C."/>
        </authorList>
    </citation>
    <scope>NUCLEOTIDE SEQUENCE</scope>
    <source>
        <strain evidence="1">VKM Ac-1321</strain>
    </source>
</reference>
<accession>A0A9W6KPJ8</accession>
<evidence type="ECO:0000313" key="1">
    <source>
        <dbReference type="EMBL" id="GLL04695.1"/>
    </source>
</evidence>
<comment type="caution">
    <text evidence="1">The sequence shown here is derived from an EMBL/GenBank/DDBJ whole genome shotgun (WGS) entry which is preliminary data.</text>
</comment>
<proteinExistence type="predicted"/>
<dbReference type="AlphaFoldDB" id="A0A9W6KPJ8"/>
<organism evidence="1 2">
    <name type="scientific">Dactylosporangium matsuzakiense</name>
    <dbReference type="NCBI Taxonomy" id="53360"/>
    <lineage>
        <taxon>Bacteria</taxon>
        <taxon>Bacillati</taxon>
        <taxon>Actinomycetota</taxon>
        <taxon>Actinomycetes</taxon>
        <taxon>Micromonosporales</taxon>
        <taxon>Micromonosporaceae</taxon>
        <taxon>Dactylosporangium</taxon>
    </lineage>
</organism>
<keyword evidence="2" id="KW-1185">Reference proteome</keyword>
<protein>
    <submittedName>
        <fullName evidence="1">Uncharacterized protein</fullName>
    </submittedName>
</protein>